<evidence type="ECO:0000256" key="2">
    <source>
        <dbReference type="SAM" id="SignalP"/>
    </source>
</evidence>
<feature type="signal peptide" evidence="2">
    <location>
        <begin position="1"/>
        <end position="40"/>
    </location>
</feature>
<keyword evidence="4" id="KW-1185">Reference proteome</keyword>
<dbReference type="Proteomes" id="UP001501671">
    <property type="component" value="Unassembled WGS sequence"/>
</dbReference>
<dbReference type="InterPro" id="IPR005064">
    <property type="entry name" value="BUG"/>
</dbReference>
<feature type="chain" id="PRO_5046460682" evidence="2">
    <location>
        <begin position="41"/>
        <end position="344"/>
    </location>
</feature>
<dbReference type="PIRSF" id="PIRSF017082">
    <property type="entry name" value="YflP"/>
    <property type="match status" value="1"/>
</dbReference>
<keyword evidence="2" id="KW-0732">Signal</keyword>
<dbReference type="SUPFAM" id="SSF53850">
    <property type="entry name" value="Periplasmic binding protein-like II"/>
    <property type="match status" value="1"/>
</dbReference>
<sequence length="344" mass="35888">MSTPIDRLPIPLLQRRTLMTGMAGFAASMATLAPSRSALAVPVADYPNRPVRLVVSYPPGGVGDTIGRIIATGLSATLKQTVFVENRGGAGGTLGAAAVAKAAPDGYTLLLTFPPMVAVAPALLKSLPYDAKDDFTPIGTFATTPNILVVNAGLPVRTLADLADYAKGEGRGKLSYGSAGPGSTGHLYGQILCTAMGIEMTHIPYKSSGLAFPDVIAGRVSMVFDSVPSTIGYVRAGTVRPIAVMSEQRASLLPDVPTTGEAGYPGASMAYWIGLEAPRGLPPELTRKLDEAISAAVHSPETQKQLAAVGAEPFLTSAEEYARLRAHDIERLHRLVADLGLRAE</sequence>
<dbReference type="RefSeq" id="WP_345250054.1">
    <property type="nucleotide sequence ID" value="NZ_BAABFO010000011.1"/>
</dbReference>
<dbReference type="Pfam" id="PF03401">
    <property type="entry name" value="TctC"/>
    <property type="match status" value="1"/>
</dbReference>
<dbReference type="InterPro" id="IPR042100">
    <property type="entry name" value="Bug_dom1"/>
</dbReference>
<organism evidence="3 4">
    <name type="scientific">Pigmentiphaga soli</name>
    <dbReference type="NCBI Taxonomy" id="1007095"/>
    <lineage>
        <taxon>Bacteria</taxon>
        <taxon>Pseudomonadati</taxon>
        <taxon>Pseudomonadota</taxon>
        <taxon>Betaproteobacteria</taxon>
        <taxon>Burkholderiales</taxon>
        <taxon>Alcaligenaceae</taxon>
        <taxon>Pigmentiphaga</taxon>
    </lineage>
</organism>
<dbReference type="InterPro" id="IPR006311">
    <property type="entry name" value="TAT_signal"/>
</dbReference>
<evidence type="ECO:0000313" key="3">
    <source>
        <dbReference type="EMBL" id="GAA4334036.1"/>
    </source>
</evidence>
<proteinExistence type="inferred from homology"/>
<name>A0ABP8H4A6_9BURK</name>
<evidence type="ECO:0000313" key="4">
    <source>
        <dbReference type="Proteomes" id="UP001501671"/>
    </source>
</evidence>
<dbReference type="PANTHER" id="PTHR42928">
    <property type="entry name" value="TRICARBOXYLATE-BINDING PROTEIN"/>
    <property type="match status" value="1"/>
</dbReference>
<dbReference type="Gene3D" id="3.40.190.150">
    <property type="entry name" value="Bordetella uptake gene, domain 1"/>
    <property type="match status" value="1"/>
</dbReference>
<comment type="caution">
    <text evidence="3">The sequence shown here is derived from an EMBL/GenBank/DDBJ whole genome shotgun (WGS) entry which is preliminary data.</text>
</comment>
<dbReference type="EMBL" id="BAABFO010000011">
    <property type="protein sequence ID" value="GAA4334036.1"/>
    <property type="molecule type" value="Genomic_DNA"/>
</dbReference>
<dbReference type="Gene3D" id="3.40.190.10">
    <property type="entry name" value="Periplasmic binding protein-like II"/>
    <property type="match status" value="1"/>
</dbReference>
<gene>
    <name evidence="3" type="ORF">GCM10023144_25860</name>
</gene>
<evidence type="ECO:0000256" key="1">
    <source>
        <dbReference type="ARBA" id="ARBA00006987"/>
    </source>
</evidence>
<dbReference type="PANTHER" id="PTHR42928:SF5">
    <property type="entry name" value="BLR1237 PROTEIN"/>
    <property type="match status" value="1"/>
</dbReference>
<dbReference type="PROSITE" id="PS51318">
    <property type="entry name" value="TAT"/>
    <property type="match status" value="1"/>
</dbReference>
<reference evidence="4" key="1">
    <citation type="journal article" date="2019" name="Int. J. Syst. Evol. Microbiol.">
        <title>The Global Catalogue of Microorganisms (GCM) 10K type strain sequencing project: providing services to taxonomists for standard genome sequencing and annotation.</title>
        <authorList>
            <consortium name="The Broad Institute Genomics Platform"/>
            <consortium name="The Broad Institute Genome Sequencing Center for Infectious Disease"/>
            <person name="Wu L."/>
            <person name="Ma J."/>
        </authorList>
    </citation>
    <scope>NUCLEOTIDE SEQUENCE [LARGE SCALE GENOMIC DNA]</scope>
    <source>
        <strain evidence="4">JCM 17666</strain>
    </source>
</reference>
<accession>A0ABP8H4A6</accession>
<protein>
    <submittedName>
        <fullName evidence="3">Tripartite tricarboxylate transporter substrate binding protein BugE</fullName>
    </submittedName>
</protein>
<comment type="similarity">
    <text evidence="1">Belongs to the UPF0065 (bug) family.</text>
</comment>